<reference evidence="2" key="1">
    <citation type="journal article" date="2023" name="Mol. Biol. Evol.">
        <title>Third-Generation Sequencing Reveals the Adaptive Role of the Epigenome in Three Deep-Sea Polychaetes.</title>
        <authorList>
            <person name="Perez M."/>
            <person name="Aroh O."/>
            <person name="Sun Y."/>
            <person name="Lan Y."/>
            <person name="Juniper S.K."/>
            <person name="Young C.R."/>
            <person name="Angers B."/>
            <person name="Qian P.Y."/>
        </authorList>
    </citation>
    <scope>NUCLEOTIDE SEQUENCE</scope>
    <source>
        <strain evidence="2">P08H-3</strain>
    </source>
</reference>
<gene>
    <name evidence="2" type="ORF">LSH36_317g03026</name>
</gene>
<feature type="compositionally biased region" description="Basic and acidic residues" evidence="1">
    <location>
        <begin position="484"/>
        <end position="496"/>
    </location>
</feature>
<feature type="region of interest" description="Disordered" evidence="1">
    <location>
        <begin position="245"/>
        <end position="339"/>
    </location>
</feature>
<feature type="region of interest" description="Disordered" evidence="1">
    <location>
        <begin position="398"/>
        <end position="419"/>
    </location>
</feature>
<evidence type="ECO:0000313" key="3">
    <source>
        <dbReference type="Proteomes" id="UP001208570"/>
    </source>
</evidence>
<feature type="compositionally biased region" description="Polar residues" evidence="1">
    <location>
        <begin position="298"/>
        <end position="319"/>
    </location>
</feature>
<sequence>MGSCYSHQSQHQGKYSQPLEQPAKSSDNHSSMMPHPTAASEAGPDKARAVGTATQKGRQSGFGFRMPHMGRYNNNKPSRRGTEPSGIDEQNSTATNMSNGDGEGKTTDRCIKEPLIKSANKRNKARDKGRPRDNGFAASSESLTSLSSNGRGRGSKLSSKQSSLKRAYIPRSNTSSWRMIDDSSSAYSGKSGDKLLDRNNRSENTTPGLSLDDLSNGNTTASSTPAKAALIIKAPIAIVESLETLSGGSKEDAASRNPSPRKASDISSSYDKGSRVNRATAGSFQSRLRGPFKKYGPVTSTSKPEAKQTNQLSIGSQGNKWVKAKPEQNKNAGKRVIPNRAILQKQKSIDQELPEKEIIPQVDIKTTNPVNGIKVGKSKTAKLISSEDDIEKEISVIKEEPVKPVHTKPSSQVPALSPDALDTISIGSINSDDLMLDIDLDEYEELGSPPSMEPSKHSRTRSRSRSRSRENPHRKSLNGGSNEKSTDKCAGPKEQSESGIPAPQTKLVCMGPLKELATLVQVSNASVPTTTQR</sequence>
<organism evidence="2 3">
    <name type="scientific">Paralvinella palmiformis</name>
    <dbReference type="NCBI Taxonomy" id="53620"/>
    <lineage>
        <taxon>Eukaryota</taxon>
        <taxon>Metazoa</taxon>
        <taxon>Spiralia</taxon>
        <taxon>Lophotrochozoa</taxon>
        <taxon>Annelida</taxon>
        <taxon>Polychaeta</taxon>
        <taxon>Sedentaria</taxon>
        <taxon>Canalipalpata</taxon>
        <taxon>Terebellida</taxon>
        <taxon>Terebelliformia</taxon>
        <taxon>Alvinellidae</taxon>
        <taxon>Paralvinella</taxon>
    </lineage>
</organism>
<dbReference type="AlphaFoldDB" id="A0AAD9N3E4"/>
<feature type="compositionally biased region" description="Polar residues" evidence="1">
    <location>
        <begin position="202"/>
        <end position="223"/>
    </location>
</feature>
<proteinExistence type="predicted"/>
<feature type="region of interest" description="Disordered" evidence="1">
    <location>
        <begin position="1"/>
        <end position="223"/>
    </location>
</feature>
<dbReference type="EMBL" id="JAODUP010000317">
    <property type="protein sequence ID" value="KAK2152814.1"/>
    <property type="molecule type" value="Genomic_DNA"/>
</dbReference>
<feature type="compositionally biased region" description="Low complexity" evidence="1">
    <location>
        <begin position="139"/>
        <end position="166"/>
    </location>
</feature>
<dbReference type="Proteomes" id="UP001208570">
    <property type="component" value="Unassembled WGS sequence"/>
</dbReference>
<keyword evidence="3" id="KW-1185">Reference proteome</keyword>
<evidence type="ECO:0000256" key="1">
    <source>
        <dbReference type="SAM" id="MobiDB-lite"/>
    </source>
</evidence>
<comment type="caution">
    <text evidence="2">The sequence shown here is derived from an EMBL/GenBank/DDBJ whole genome shotgun (WGS) entry which is preliminary data.</text>
</comment>
<name>A0AAD9N3E4_9ANNE</name>
<feature type="region of interest" description="Disordered" evidence="1">
    <location>
        <begin position="440"/>
        <end position="504"/>
    </location>
</feature>
<feature type="compositionally biased region" description="Basic residues" evidence="1">
    <location>
        <begin position="457"/>
        <end position="466"/>
    </location>
</feature>
<evidence type="ECO:0000313" key="2">
    <source>
        <dbReference type="EMBL" id="KAK2152814.1"/>
    </source>
</evidence>
<feature type="compositionally biased region" description="Polar residues" evidence="1">
    <location>
        <begin position="1"/>
        <end position="31"/>
    </location>
</feature>
<feature type="compositionally biased region" description="Basic and acidic residues" evidence="1">
    <location>
        <begin position="102"/>
        <end position="115"/>
    </location>
</feature>
<feature type="compositionally biased region" description="Polar residues" evidence="1">
    <location>
        <begin position="88"/>
        <end position="99"/>
    </location>
</feature>
<feature type="compositionally biased region" description="Basic and acidic residues" evidence="1">
    <location>
        <begin position="191"/>
        <end position="201"/>
    </location>
</feature>
<protein>
    <submittedName>
        <fullName evidence="2">Uncharacterized protein</fullName>
    </submittedName>
</protein>
<accession>A0AAD9N3E4</accession>
<feature type="compositionally biased region" description="Polar residues" evidence="1">
    <location>
        <begin position="171"/>
        <end position="188"/>
    </location>
</feature>